<feature type="region of interest" description="Disordered" evidence="1">
    <location>
        <begin position="52"/>
        <end position="74"/>
    </location>
</feature>
<evidence type="ECO:0000256" key="1">
    <source>
        <dbReference type="SAM" id="MobiDB-lite"/>
    </source>
</evidence>
<dbReference type="EMBL" id="FZQP02000682">
    <property type="protein sequence ID" value="VVC90059.1"/>
    <property type="molecule type" value="Genomic_DNA"/>
</dbReference>
<organism evidence="2 3">
    <name type="scientific">Leptidea sinapis</name>
    <dbReference type="NCBI Taxonomy" id="189913"/>
    <lineage>
        <taxon>Eukaryota</taxon>
        <taxon>Metazoa</taxon>
        <taxon>Ecdysozoa</taxon>
        <taxon>Arthropoda</taxon>
        <taxon>Hexapoda</taxon>
        <taxon>Insecta</taxon>
        <taxon>Pterygota</taxon>
        <taxon>Neoptera</taxon>
        <taxon>Endopterygota</taxon>
        <taxon>Lepidoptera</taxon>
        <taxon>Glossata</taxon>
        <taxon>Ditrysia</taxon>
        <taxon>Papilionoidea</taxon>
        <taxon>Pieridae</taxon>
        <taxon>Dismorphiinae</taxon>
        <taxon>Leptidea</taxon>
    </lineage>
</organism>
<name>A0A5E4PYU9_9NEOP</name>
<keyword evidence="3" id="KW-1185">Reference proteome</keyword>
<proteinExistence type="predicted"/>
<reference evidence="2 3" key="1">
    <citation type="submission" date="2017-07" db="EMBL/GenBank/DDBJ databases">
        <authorList>
            <person name="Talla V."/>
            <person name="Backstrom N."/>
        </authorList>
    </citation>
    <scope>NUCLEOTIDE SEQUENCE [LARGE SCALE GENOMIC DNA]</scope>
</reference>
<accession>A0A5E4PYU9</accession>
<evidence type="ECO:0000313" key="3">
    <source>
        <dbReference type="Proteomes" id="UP000324832"/>
    </source>
</evidence>
<gene>
    <name evidence="2" type="ORF">LSINAPIS_LOCUS3057</name>
</gene>
<protein>
    <submittedName>
        <fullName evidence="2">Uncharacterized protein</fullName>
    </submittedName>
</protein>
<dbReference type="Proteomes" id="UP000324832">
    <property type="component" value="Unassembled WGS sequence"/>
</dbReference>
<dbReference type="AlphaFoldDB" id="A0A5E4PYU9"/>
<sequence>MADEEGVVRRWTCAGVTAGGVLAARQLHARPLLQAQMLEEWLNHYRRLAQQTRGPFPPRLHTADFSSDADTDDE</sequence>
<evidence type="ECO:0000313" key="2">
    <source>
        <dbReference type="EMBL" id="VVC90059.1"/>
    </source>
</evidence>